<proteinExistence type="predicted"/>
<organism evidence="1">
    <name type="scientific">Aphanomyces astaci</name>
    <name type="common">Crayfish plague agent</name>
    <dbReference type="NCBI Taxonomy" id="112090"/>
    <lineage>
        <taxon>Eukaryota</taxon>
        <taxon>Sar</taxon>
        <taxon>Stramenopiles</taxon>
        <taxon>Oomycota</taxon>
        <taxon>Saprolegniomycetes</taxon>
        <taxon>Saprolegniales</taxon>
        <taxon>Verrucalvaceae</taxon>
        <taxon>Aphanomyces</taxon>
    </lineage>
</organism>
<sequence>MGPNEGRRTEIDFTMLRVAALRTLASTRSAVARPIAARTFTSEAAGISKDPDVVIPELSETLEWTLTSPPPIHQFEESPIIVETWGPTDPYHH</sequence>
<dbReference type="GeneID" id="20813733"/>
<dbReference type="EMBL" id="KI913148">
    <property type="protein sequence ID" value="ETV73630.1"/>
    <property type="molecule type" value="Genomic_DNA"/>
</dbReference>
<gene>
    <name evidence="1" type="ORF">H257_11737</name>
</gene>
<reference evidence="1" key="1">
    <citation type="submission" date="2013-12" db="EMBL/GenBank/DDBJ databases">
        <title>The Genome Sequence of Aphanomyces astaci APO3.</title>
        <authorList>
            <consortium name="The Broad Institute Genomics Platform"/>
            <person name="Russ C."/>
            <person name="Tyler B."/>
            <person name="van West P."/>
            <person name="Dieguez-Uribeondo J."/>
            <person name="Young S.K."/>
            <person name="Zeng Q."/>
            <person name="Gargeya S."/>
            <person name="Fitzgerald M."/>
            <person name="Abouelleil A."/>
            <person name="Alvarado L."/>
            <person name="Chapman S.B."/>
            <person name="Gainer-Dewar J."/>
            <person name="Goldberg J."/>
            <person name="Griggs A."/>
            <person name="Gujja S."/>
            <person name="Hansen M."/>
            <person name="Howarth C."/>
            <person name="Imamovic A."/>
            <person name="Ireland A."/>
            <person name="Larimer J."/>
            <person name="McCowan C."/>
            <person name="Murphy C."/>
            <person name="Pearson M."/>
            <person name="Poon T.W."/>
            <person name="Priest M."/>
            <person name="Roberts A."/>
            <person name="Saif S."/>
            <person name="Shea T."/>
            <person name="Sykes S."/>
            <person name="Wortman J."/>
            <person name="Nusbaum C."/>
            <person name="Birren B."/>
        </authorList>
    </citation>
    <scope>NUCLEOTIDE SEQUENCE [LARGE SCALE GENOMIC DNA]</scope>
    <source>
        <strain evidence="1">APO3</strain>
    </source>
</reference>
<evidence type="ECO:0000313" key="1">
    <source>
        <dbReference type="EMBL" id="ETV73630.1"/>
    </source>
</evidence>
<dbReference type="VEuPathDB" id="FungiDB:H257_11737"/>
<accession>W4G1S1</accession>
<dbReference type="AlphaFoldDB" id="W4G1S1"/>
<dbReference type="OrthoDB" id="184190at2759"/>
<dbReference type="RefSeq" id="XP_009837056.1">
    <property type="nucleotide sequence ID" value="XM_009838754.1"/>
</dbReference>
<protein>
    <submittedName>
        <fullName evidence="1">Uncharacterized protein</fullName>
    </submittedName>
</protein>
<name>W4G1S1_APHAT</name>